<dbReference type="GO" id="GO:0003712">
    <property type="term" value="F:transcription coregulator activity"/>
    <property type="evidence" value="ECO:0007669"/>
    <property type="project" value="InterPro"/>
</dbReference>
<keyword evidence="7 10" id="KW-0804">Transcription</keyword>
<protein>
    <recommendedName>
        <fullName evidence="4 10">Mediator of RNA polymerase II transcription subunit 7</fullName>
    </recommendedName>
</protein>
<evidence type="ECO:0000256" key="8">
    <source>
        <dbReference type="ARBA" id="ARBA00023242"/>
    </source>
</evidence>
<proteinExistence type="inferred from homology"/>
<evidence type="ECO:0000313" key="12">
    <source>
        <dbReference type="Proteomes" id="UP000664132"/>
    </source>
</evidence>
<comment type="similarity">
    <text evidence="2 10">Belongs to the Mediator complex subunit 7 family.</text>
</comment>
<evidence type="ECO:0000256" key="10">
    <source>
        <dbReference type="RuleBase" id="RU364060"/>
    </source>
</evidence>
<evidence type="ECO:0000256" key="5">
    <source>
        <dbReference type="ARBA" id="ARBA00023015"/>
    </source>
</evidence>
<dbReference type="EMBL" id="JAFJYH010000362">
    <property type="protein sequence ID" value="KAG4412653.1"/>
    <property type="molecule type" value="Genomic_DNA"/>
</dbReference>
<reference evidence="11" key="1">
    <citation type="submission" date="2021-02" db="EMBL/GenBank/DDBJ databases">
        <title>Genome sequence Cadophora malorum strain M34.</title>
        <authorList>
            <person name="Stefanovic E."/>
            <person name="Vu D."/>
            <person name="Scully C."/>
            <person name="Dijksterhuis J."/>
            <person name="Roader J."/>
            <person name="Houbraken J."/>
        </authorList>
    </citation>
    <scope>NUCLEOTIDE SEQUENCE</scope>
    <source>
        <strain evidence="11">M34</strain>
    </source>
</reference>
<evidence type="ECO:0000256" key="6">
    <source>
        <dbReference type="ARBA" id="ARBA00023159"/>
    </source>
</evidence>
<keyword evidence="8 10" id="KW-0539">Nucleus</keyword>
<comment type="caution">
    <text evidence="11">The sequence shown here is derived from an EMBL/GenBank/DDBJ whole genome shotgun (WGS) entry which is preliminary data.</text>
</comment>
<dbReference type="Pfam" id="PF05983">
    <property type="entry name" value="Med7"/>
    <property type="match status" value="1"/>
</dbReference>
<keyword evidence="5 10" id="KW-0805">Transcription regulation</keyword>
<dbReference type="InterPro" id="IPR037212">
    <property type="entry name" value="Med7/Med21-like"/>
</dbReference>
<keyword evidence="12" id="KW-1185">Reference proteome</keyword>
<evidence type="ECO:0000256" key="7">
    <source>
        <dbReference type="ARBA" id="ARBA00023163"/>
    </source>
</evidence>
<evidence type="ECO:0000256" key="3">
    <source>
        <dbReference type="ARBA" id="ARBA00011837"/>
    </source>
</evidence>
<feature type="non-terminal residue" evidence="11">
    <location>
        <position position="1"/>
    </location>
</feature>
<dbReference type="PANTHER" id="PTHR21428">
    <property type="entry name" value="MEDIATOR OF RNA POLYMERASE II TRANSCRIPTION SUBUNIT 7"/>
    <property type="match status" value="1"/>
</dbReference>
<evidence type="ECO:0000256" key="4">
    <source>
        <dbReference type="ARBA" id="ARBA00020631"/>
    </source>
</evidence>
<evidence type="ECO:0000313" key="11">
    <source>
        <dbReference type="EMBL" id="KAG4412653.1"/>
    </source>
</evidence>
<accession>A0A8H7T5L6</accession>
<dbReference type="PANTHER" id="PTHR21428:SF11">
    <property type="entry name" value="MEDIATOR OF RNA POLYMERASE II TRANSCRIPTION SUBUNIT 7"/>
    <property type="match status" value="1"/>
</dbReference>
<evidence type="ECO:0000256" key="2">
    <source>
        <dbReference type="ARBA" id="ARBA00009994"/>
    </source>
</evidence>
<sequence length="220" mass="24809">RIASLRAAELSFSRQPQDPAKEVPVRILDLPAELRNLQPPEPPADGVYRCFGDLFRLDEPLPTLQALGLEQLYTPPGTPNGNGKHADRAFILKRIAKSLLLNFLELVGIMSIDPEQYAEKVDHIKTLFVNFHHLLNEYRPHQARESLILMMQDQLERSRAETKGIREMKGKVEAILEGLGAGLSVEKGGLEDVIGKRDEVELLEEGRDVWQELEREFGVA</sequence>
<dbReference type="InterPro" id="IPR009244">
    <property type="entry name" value="Mediatior_Med7"/>
</dbReference>
<comment type="subunit">
    <text evidence="3 10">Component of the Mediator complex.</text>
</comment>
<evidence type="ECO:0000256" key="9">
    <source>
        <dbReference type="ARBA" id="ARBA00025687"/>
    </source>
</evidence>
<gene>
    <name evidence="11" type="ORF">IFR04_014194</name>
</gene>
<dbReference type="Gene3D" id="6.10.140.1520">
    <property type="match status" value="1"/>
</dbReference>
<dbReference type="OrthoDB" id="10253553at2759"/>
<dbReference type="InterPro" id="IPR044888">
    <property type="entry name" value="Mediatior_Med7_sf"/>
</dbReference>
<keyword evidence="6 10" id="KW-0010">Activator</keyword>
<dbReference type="Proteomes" id="UP000664132">
    <property type="component" value="Unassembled WGS sequence"/>
</dbReference>
<dbReference type="GO" id="GO:0070847">
    <property type="term" value="C:core mediator complex"/>
    <property type="evidence" value="ECO:0007669"/>
    <property type="project" value="TreeGrafter"/>
</dbReference>
<dbReference type="GO" id="GO:0016592">
    <property type="term" value="C:mediator complex"/>
    <property type="evidence" value="ECO:0007669"/>
    <property type="project" value="InterPro"/>
</dbReference>
<comment type="function">
    <text evidence="9">Component of the Mediator complex, a coactivator involved in the regulated transcription of nearly all RNA polymerase II-dependent genes. Mediator functions as a bridge to convey information from gene-specific regulatory proteins to the basal RNA polymerase II transcription machinery. Mediator is recruited to promoters by direct interactions with regulatory proteins and serves as a scaffold for the assembly of a functional preinitiation complex with RNA polymerase II and the general transcription factors.</text>
</comment>
<dbReference type="GO" id="GO:0006357">
    <property type="term" value="P:regulation of transcription by RNA polymerase II"/>
    <property type="evidence" value="ECO:0007669"/>
    <property type="project" value="InterPro"/>
</dbReference>
<dbReference type="Gene3D" id="6.10.140.200">
    <property type="match status" value="1"/>
</dbReference>
<dbReference type="SUPFAM" id="SSF140718">
    <property type="entry name" value="Mediator hinge subcomplex-like"/>
    <property type="match status" value="1"/>
</dbReference>
<comment type="subcellular location">
    <subcellularLocation>
        <location evidence="1 10">Nucleus</location>
    </subcellularLocation>
</comment>
<evidence type="ECO:0000256" key="1">
    <source>
        <dbReference type="ARBA" id="ARBA00004123"/>
    </source>
</evidence>
<name>A0A8H7T5L6_9HELO</name>
<organism evidence="11 12">
    <name type="scientific">Cadophora malorum</name>
    <dbReference type="NCBI Taxonomy" id="108018"/>
    <lineage>
        <taxon>Eukaryota</taxon>
        <taxon>Fungi</taxon>
        <taxon>Dikarya</taxon>
        <taxon>Ascomycota</taxon>
        <taxon>Pezizomycotina</taxon>
        <taxon>Leotiomycetes</taxon>
        <taxon>Helotiales</taxon>
        <taxon>Ploettnerulaceae</taxon>
        <taxon>Cadophora</taxon>
    </lineage>
</organism>
<dbReference type="AlphaFoldDB" id="A0A8H7T5L6"/>